<evidence type="ECO:0000313" key="4">
    <source>
        <dbReference type="Proteomes" id="UP000262712"/>
    </source>
</evidence>
<dbReference type="EMBL" id="NXFY01000033">
    <property type="protein sequence ID" value="PHO16863.1"/>
    <property type="molecule type" value="Genomic_DNA"/>
</dbReference>
<keyword evidence="3" id="KW-1185">Reference proteome</keyword>
<dbReference type="Proteomes" id="UP000262712">
    <property type="component" value="Chromosome"/>
</dbReference>
<dbReference type="AlphaFoldDB" id="A0A2G1DEE3"/>
<dbReference type="Proteomes" id="UP000221222">
    <property type="component" value="Unassembled WGS sequence"/>
</dbReference>
<dbReference type="RefSeq" id="WP_099343632.1">
    <property type="nucleotide sequence ID" value="NZ_CP032098.1"/>
</dbReference>
<name>A0A2G1DEE3_9BACT</name>
<proteinExistence type="predicted"/>
<evidence type="ECO:0000313" key="3">
    <source>
        <dbReference type="Proteomes" id="UP000221222"/>
    </source>
</evidence>
<evidence type="ECO:0000313" key="2">
    <source>
        <dbReference type="EMBL" id="PHO16863.1"/>
    </source>
</evidence>
<dbReference type="EMBL" id="CP032098">
    <property type="protein sequence ID" value="AXX93063.1"/>
    <property type="molecule type" value="Genomic_DNA"/>
</dbReference>
<dbReference type="KEGG" id="amol:AMOL_2110"/>
<reference evidence="2 3" key="1">
    <citation type="submission" date="2017-09" db="EMBL/GenBank/DDBJ databases">
        <title>Arcobacter canalis sp. nov., a new species isolated from a water canal contaminated with urban sewage.</title>
        <authorList>
            <person name="Perez-Cataluna A."/>
            <person name="Salas-Masso N."/>
            <person name="Figueras M.J."/>
        </authorList>
    </citation>
    <scope>NUCLEOTIDE SEQUENCE [LARGE SCALE GENOMIC DNA]</scope>
    <source>
        <strain evidence="2 3">F98-3</strain>
    </source>
</reference>
<sequence>MFTTKQEVITNIEKNKALLQQIKYKKTQKFSKPLLDMLNKFHIILQNEDKNVQEIISKYNQWYKQLEINIQIDRIKVYEKMQEMK</sequence>
<evidence type="ECO:0000313" key="1">
    <source>
        <dbReference type="EMBL" id="AXX93063.1"/>
    </source>
</evidence>
<accession>A0A2G1DEE3</accession>
<organism evidence="2 3">
    <name type="scientific">Malaciobacter molluscorum LMG 25693</name>
    <dbReference type="NCBI Taxonomy" id="870501"/>
    <lineage>
        <taxon>Bacteria</taxon>
        <taxon>Pseudomonadati</taxon>
        <taxon>Campylobacterota</taxon>
        <taxon>Epsilonproteobacteria</taxon>
        <taxon>Campylobacterales</taxon>
        <taxon>Arcobacteraceae</taxon>
        <taxon>Malaciobacter</taxon>
    </lineage>
</organism>
<reference evidence="1 4" key="2">
    <citation type="submission" date="2018-08" db="EMBL/GenBank/DDBJ databases">
        <title>Complete genome of the Arcobacter molluscorum type strain LMG 25693.</title>
        <authorList>
            <person name="Miller W.G."/>
            <person name="Yee E."/>
            <person name="Bono J.L."/>
        </authorList>
    </citation>
    <scope>NUCLEOTIDE SEQUENCE [LARGE SCALE GENOMIC DNA]</scope>
    <source>
        <strain evidence="1 4">CECT 7696</strain>
    </source>
</reference>
<gene>
    <name evidence="1" type="ORF">AMOL_2110</name>
    <name evidence="2" type="ORF">CPU12_13460</name>
</gene>
<protein>
    <submittedName>
        <fullName evidence="2">Uncharacterized protein</fullName>
    </submittedName>
</protein>